<dbReference type="Pfam" id="PF02785">
    <property type="entry name" value="Biotin_carb_C"/>
    <property type="match status" value="1"/>
</dbReference>
<dbReference type="Gene3D" id="3.30.1490.20">
    <property type="entry name" value="ATP-grasp fold, A domain"/>
    <property type="match status" value="1"/>
</dbReference>
<dbReference type="SMART" id="SM00878">
    <property type="entry name" value="Biotin_carb_C"/>
    <property type="match status" value="1"/>
</dbReference>
<keyword evidence="14 17" id="KW-0092">Biotin</keyword>
<dbReference type="PANTHER" id="PTHR48095">
    <property type="entry name" value="PYRUVATE CARBOXYLASE SUBUNIT A"/>
    <property type="match status" value="1"/>
</dbReference>
<dbReference type="GO" id="GO:0046872">
    <property type="term" value="F:metal ion binding"/>
    <property type="evidence" value="ECO:0007669"/>
    <property type="project" value="UniProtKB-KW"/>
</dbReference>
<evidence type="ECO:0000256" key="13">
    <source>
        <dbReference type="ARBA" id="ARBA00023160"/>
    </source>
</evidence>
<evidence type="ECO:0000256" key="4">
    <source>
        <dbReference type="ARBA" id="ARBA00013263"/>
    </source>
</evidence>
<feature type="domain" description="Biotin carboxylation" evidence="19">
    <location>
        <begin position="3"/>
        <end position="448"/>
    </location>
</feature>
<name>A0A7I8D3G2_9FIRM</name>
<evidence type="ECO:0000256" key="9">
    <source>
        <dbReference type="ARBA" id="ARBA00022832"/>
    </source>
</evidence>
<evidence type="ECO:0000256" key="3">
    <source>
        <dbReference type="ARBA" id="ARBA00011750"/>
    </source>
</evidence>
<dbReference type="EMBL" id="AP023321">
    <property type="protein sequence ID" value="BCI59763.1"/>
    <property type="molecule type" value="Genomic_DNA"/>
</dbReference>
<organism evidence="20 21">
    <name type="scientific">Solibaculum mannosilyticum</name>
    <dbReference type="NCBI Taxonomy" id="2780922"/>
    <lineage>
        <taxon>Bacteria</taxon>
        <taxon>Bacillati</taxon>
        <taxon>Bacillota</taxon>
        <taxon>Clostridia</taxon>
        <taxon>Eubacteriales</taxon>
        <taxon>Oscillospiraceae</taxon>
        <taxon>Solibaculum</taxon>
    </lineage>
</organism>
<evidence type="ECO:0000256" key="7">
    <source>
        <dbReference type="ARBA" id="ARBA00022723"/>
    </source>
</evidence>
<dbReference type="GO" id="GO:0006633">
    <property type="term" value="P:fatty acid biosynthetic process"/>
    <property type="evidence" value="ECO:0007669"/>
    <property type="project" value="UniProtKB-KW"/>
</dbReference>
<dbReference type="GO" id="GO:0005524">
    <property type="term" value="F:ATP binding"/>
    <property type="evidence" value="ECO:0007669"/>
    <property type="project" value="UniProtKB-UniRule"/>
</dbReference>
<evidence type="ECO:0000256" key="15">
    <source>
        <dbReference type="ARBA" id="ARBA00048600"/>
    </source>
</evidence>
<keyword evidence="13 17" id="KW-0275">Fatty acid biosynthesis</keyword>
<dbReference type="InterPro" id="IPR011761">
    <property type="entry name" value="ATP-grasp"/>
</dbReference>
<dbReference type="FunFam" id="3.30.1490.20:FF:000018">
    <property type="entry name" value="Biotin carboxylase"/>
    <property type="match status" value="1"/>
</dbReference>
<comment type="pathway">
    <text evidence="2 17">Lipid metabolism; malonyl-CoA biosynthesis; malonyl-CoA from acetyl-CoA: step 1/1.</text>
</comment>
<evidence type="ECO:0000256" key="6">
    <source>
        <dbReference type="ARBA" id="ARBA00022598"/>
    </source>
</evidence>
<dbReference type="InterPro" id="IPR011054">
    <property type="entry name" value="Rudment_hybrid_motif"/>
</dbReference>
<keyword evidence="9 17" id="KW-0276">Fatty acid metabolism</keyword>
<keyword evidence="5 17" id="KW-0444">Lipid biosynthesis</keyword>
<dbReference type="PROSITE" id="PS00867">
    <property type="entry name" value="CPSASE_2"/>
    <property type="match status" value="1"/>
</dbReference>
<proteinExistence type="predicted"/>
<dbReference type="PANTHER" id="PTHR48095:SF2">
    <property type="entry name" value="BIOTIN CARBOXYLASE, CHLOROPLASTIC"/>
    <property type="match status" value="1"/>
</dbReference>
<dbReference type="Proteomes" id="UP000593890">
    <property type="component" value="Chromosome"/>
</dbReference>
<dbReference type="InterPro" id="IPR004549">
    <property type="entry name" value="Acetyl_CoA_COase_biotin_COase"/>
</dbReference>
<evidence type="ECO:0000259" key="18">
    <source>
        <dbReference type="PROSITE" id="PS50975"/>
    </source>
</evidence>
<sequence length="452" mass="49348">MPLFSKVLVANRGEIAVRIIRACRELGVQSVAIVSEADRDCLHAYLADETVCVGGPSAGDSYLNIQNIISAALMKGCDAIHPGFGFLSENAEFAEICDQCGLTFIGPGADSIRLLGDKARAKDTMKACGVPTIPGSDGELTDLDKARELASEIGYPVLIKAAAGGGGRGIRVVEKEEDLEDAFTAATAEAVACFGYGGVYLEKLLRGIRHIEFQIFADRFGHVVYLGERDCSLQRRRQKVLEEAPSPVMTAELRARMGEAAVKAAKAVGYHNTGTVEFLLDPDGNFYFMEMNTRIQVEHPVTEMVTSLDLVKEQIQVASGQALSFTQEDVIIRGHSIECRINAENPEQNFRPDSGTVDVLFIPGGNGVRFDSQLYQGYDLPCYYDSMIGKLIVWGRDRTEAIARMKSALSELIVNGIDTNVSFQKSIINSEFFGQGRYDTGTIERMLKGEEK</sequence>
<keyword evidence="7" id="KW-0479">Metal-binding</keyword>
<dbReference type="KEGG" id="sman:C12CBH8_04020"/>
<comment type="catalytic activity">
    <reaction evidence="15 17">
        <text>N(6)-biotinyl-L-lysyl-[protein] + hydrogencarbonate + ATP = N(6)-carboxybiotinyl-L-lysyl-[protein] + ADP + phosphate + H(+)</text>
        <dbReference type="Rhea" id="RHEA:13501"/>
        <dbReference type="Rhea" id="RHEA-COMP:10505"/>
        <dbReference type="Rhea" id="RHEA-COMP:10506"/>
        <dbReference type="ChEBI" id="CHEBI:15378"/>
        <dbReference type="ChEBI" id="CHEBI:17544"/>
        <dbReference type="ChEBI" id="CHEBI:30616"/>
        <dbReference type="ChEBI" id="CHEBI:43474"/>
        <dbReference type="ChEBI" id="CHEBI:83144"/>
        <dbReference type="ChEBI" id="CHEBI:83145"/>
        <dbReference type="ChEBI" id="CHEBI:456216"/>
        <dbReference type="EC" id="6.3.4.14"/>
    </reaction>
</comment>
<dbReference type="NCBIfam" id="NF006367">
    <property type="entry name" value="PRK08591.1"/>
    <property type="match status" value="1"/>
</dbReference>
<evidence type="ECO:0000256" key="5">
    <source>
        <dbReference type="ARBA" id="ARBA00022516"/>
    </source>
</evidence>
<keyword evidence="10 16" id="KW-0067">ATP-binding</keyword>
<accession>A0A7I8D3G2</accession>
<dbReference type="GO" id="GO:0004075">
    <property type="term" value="F:biotin carboxylase activity"/>
    <property type="evidence" value="ECO:0007669"/>
    <property type="project" value="UniProtKB-EC"/>
</dbReference>
<gene>
    <name evidence="20" type="primary">accC</name>
    <name evidence="20" type="ORF">C12CBH8_04020</name>
</gene>
<dbReference type="GO" id="GO:2001295">
    <property type="term" value="P:malonyl-CoA biosynthetic process"/>
    <property type="evidence" value="ECO:0007669"/>
    <property type="project" value="UniProtKB-UniPathway"/>
</dbReference>
<evidence type="ECO:0000256" key="16">
    <source>
        <dbReference type="PROSITE-ProRule" id="PRU00409"/>
    </source>
</evidence>
<dbReference type="InterPro" id="IPR011764">
    <property type="entry name" value="Biotin_carboxylation_dom"/>
</dbReference>
<dbReference type="EC" id="6.3.4.14" evidence="4 17"/>
<dbReference type="NCBIfam" id="TIGR00514">
    <property type="entry name" value="accC"/>
    <property type="match status" value="1"/>
</dbReference>
<evidence type="ECO:0000256" key="8">
    <source>
        <dbReference type="ARBA" id="ARBA00022741"/>
    </source>
</evidence>
<evidence type="ECO:0000256" key="12">
    <source>
        <dbReference type="ARBA" id="ARBA00023098"/>
    </source>
</evidence>
<evidence type="ECO:0000256" key="17">
    <source>
        <dbReference type="RuleBase" id="RU365063"/>
    </source>
</evidence>
<evidence type="ECO:0000313" key="21">
    <source>
        <dbReference type="Proteomes" id="UP000593890"/>
    </source>
</evidence>
<evidence type="ECO:0000259" key="19">
    <source>
        <dbReference type="PROSITE" id="PS50979"/>
    </source>
</evidence>
<comment type="subunit">
    <text evidence="3 17">Acetyl-CoA carboxylase is a heterohexamer of biotin carboxyl carrier protein, biotin carboxylase and the two subunits of carboxyl transferase in a 2:2 complex.</text>
</comment>
<dbReference type="UniPathway" id="UPA00655">
    <property type="reaction ID" value="UER00711"/>
</dbReference>
<evidence type="ECO:0000313" key="20">
    <source>
        <dbReference type="EMBL" id="BCI59763.1"/>
    </source>
</evidence>
<feature type="domain" description="ATP-grasp" evidence="18">
    <location>
        <begin position="122"/>
        <end position="319"/>
    </location>
</feature>
<dbReference type="InterPro" id="IPR005481">
    <property type="entry name" value="BC-like_N"/>
</dbReference>
<evidence type="ECO:0000256" key="2">
    <source>
        <dbReference type="ARBA" id="ARBA00004956"/>
    </source>
</evidence>
<dbReference type="InterPro" id="IPR013815">
    <property type="entry name" value="ATP_grasp_subdomain_1"/>
</dbReference>
<dbReference type="SUPFAM" id="SSF56059">
    <property type="entry name" value="Glutathione synthetase ATP-binding domain-like"/>
    <property type="match status" value="1"/>
</dbReference>
<dbReference type="FunFam" id="3.40.50.20:FF:000010">
    <property type="entry name" value="Propionyl-CoA carboxylase subunit alpha"/>
    <property type="match status" value="1"/>
</dbReference>
<dbReference type="PROSITE" id="PS50979">
    <property type="entry name" value="BC"/>
    <property type="match status" value="1"/>
</dbReference>
<evidence type="ECO:0000256" key="10">
    <source>
        <dbReference type="ARBA" id="ARBA00022840"/>
    </source>
</evidence>
<reference evidence="21" key="1">
    <citation type="submission" date="2020-07" db="EMBL/GenBank/DDBJ databases">
        <title>Complete genome sequencing of Clostridia bacterium strain 12CBH8.</title>
        <authorList>
            <person name="Sakamoto M."/>
            <person name="Murakami T."/>
            <person name="Mori H."/>
        </authorList>
    </citation>
    <scope>NUCLEOTIDE SEQUENCE [LARGE SCALE GENOMIC DNA]</scope>
    <source>
        <strain evidence="21">12CBH8</strain>
    </source>
</reference>
<dbReference type="AlphaFoldDB" id="A0A7I8D3G2"/>
<dbReference type="SUPFAM" id="SSF51246">
    <property type="entry name" value="Rudiment single hybrid motif"/>
    <property type="match status" value="1"/>
</dbReference>
<dbReference type="Pfam" id="PF02786">
    <property type="entry name" value="CPSase_L_D2"/>
    <property type="match status" value="1"/>
</dbReference>
<keyword evidence="6 17" id="KW-0436">Ligase</keyword>
<dbReference type="InterPro" id="IPR005479">
    <property type="entry name" value="CPAse_ATP-bd"/>
</dbReference>
<dbReference type="InterPro" id="IPR051602">
    <property type="entry name" value="ACC_Biotin_Carboxylase"/>
</dbReference>
<comment type="function">
    <text evidence="1 17">This protein is a component of the acetyl coenzyme A carboxylase complex; first, biotin carboxylase catalyzes the carboxylation of the carrier protein and then the transcarboxylase transfers the carboxyl group to form malonyl-CoA.</text>
</comment>
<protein>
    <recommendedName>
        <fullName evidence="4 17">Biotin carboxylase</fullName>
        <ecNumber evidence="4 17">6.3.4.14</ecNumber>
    </recommendedName>
    <alternativeName>
        <fullName evidence="17">Acetyl-coenzyme A carboxylase biotin carboxylase subunit A</fullName>
    </alternativeName>
</protein>
<keyword evidence="21" id="KW-1185">Reference proteome</keyword>
<dbReference type="InterPro" id="IPR016185">
    <property type="entry name" value="PreATP-grasp_dom_sf"/>
</dbReference>
<keyword evidence="11" id="KW-0460">Magnesium</keyword>
<dbReference type="PROSITE" id="PS00866">
    <property type="entry name" value="CPSASE_1"/>
    <property type="match status" value="1"/>
</dbReference>
<dbReference type="InterPro" id="IPR005482">
    <property type="entry name" value="Biotin_COase_C"/>
</dbReference>
<evidence type="ECO:0000256" key="1">
    <source>
        <dbReference type="ARBA" id="ARBA00003761"/>
    </source>
</evidence>
<evidence type="ECO:0000256" key="11">
    <source>
        <dbReference type="ARBA" id="ARBA00022842"/>
    </source>
</evidence>
<dbReference type="PROSITE" id="PS50975">
    <property type="entry name" value="ATP_GRASP"/>
    <property type="match status" value="1"/>
</dbReference>
<keyword evidence="8 16" id="KW-0547">Nucleotide-binding</keyword>
<dbReference type="Pfam" id="PF00289">
    <property type="entry name" value="Biotin_carb_N"/>
    <property type="match status" value="1"/>
</dbReference>
<keyword evidence="12 17" id="KW-0443">Lipid metabolism</keyword>
<evidence type="ECO:0000256" key="14">
    <source>
        <dbReference type="ARBA" id="ARBA00023267"/>
    </source>
</evidence>
<dbReference type="Gene3D" id="3.30.470.20">
    <property type="entry name" value="ATP-grasp fold, B domain"/>
    <property type="match status" value="2"/>
</dbReference>
<dbReference type="SUPFAM" id="SSF52440">
    <property type="entry name" value="PreATP-grasp domain"/>
    <property type="match status" value="1"/>
</dbReference>